<evidence type="ECO:0000313" key="1">
    <source>
        <dbReference type="EMBL" id="TMS58529.1"/>
    </source>
</evidence>
<name>A0ACD3SQD6_9BURK</name>
<accession>A0ACD3SQD6</accession>
<reference evidence="1" key="1">
    <citation type="submission" date="2019-05" db="EMBL/GenBank/DDBJ databases">
        <title>Revised genome assembly of Burkholderiaceae (previously Ralstonia) sp. PBA.</title>
        <authorList>
            <person name="Gan H.M."/>
        </authorList>
    </citation>
    <scope>NUCLEOTIDE SEQUENCE</scope>
    <source>
        <strain evidence="1">PBA</strain>
    </source>
</reference>
<evidence type="ECO:0000313" key="2">
    <source>
        <dbReference type="Proteomes" id="UP000004277"/>
    </source>
</evidence>
<dbReference type="Proteomes" id="UP000004277">
    <property type="component" value="Unassembled WGS sequence"/>
</dbReference>
<proteinExistence type="predicted"/>
<gene>
    <name evidence="1" type="ORF">MW7_007340</name>
</gene>
<organism evidence="1 2">
    <name type="scientific">Imbroritus primus</name>
    <dbReference type="NCBI Taxonomy" id="3058603"/>
    <lineage>
        <taxon>Bacteria</taxon>
        <taxon>Pseudomonadati</taxon>
        <taxon>Pseudomonadota</taxon>
        <taxon>Betaproteobacteria</taxon>
        <taxon>Burkholderiales</taxon>
        <taxon>Burkholderiaceae</taxon>
        <taxon>Imbroritus</taxon>
    </lineage>
</organism>
<keyword evidence="2" id="KW-1185">Reference proteome</keyword>
<comment type="caution">
    <text evidence="1">The sequence shown here is derived from an EMBL/GenBank/DDBJ whole genome shotgun (WGS) entry which is preliminary data.</text>
</comment>
<dbReference type="EMBL" id="AKCV02000015">
    <property type="protein sequence ID" value="TMS58529.1"/>
    <property type="molecule type" value="Genomic_DNA"/>
</dbReference>
<sequence length="158" mass="17048">MDGAGVHVSPPACARHGCHRVAARRRARHSEAPERNSLMLPPVFAALKASPAVTALIGSSPLRAYRHGAAPQAVARPYVTWSAPGGSPENAFDGACADVFRVQVDCWSDTDAGVEALAVAVRAALEPSAHLVAYVADERDFETQRFRISFQFDWILKR</sequence>
<protein>
    <submittedName>
        <fullName evidence="1">DUF3168 domain-containing protein</fullName>
    </submittedName>
</protein>